<sequence length="143" mass="15766">MGDDKESDLKRRPGMKPGGHVPKRSDLAHNEAKKQSAAMYIHDTLGPATNTAGSVADADTELISGNPQSPTTSRGKLHGWEVWAGVRHRLTSWREHHKHLTQSLTYEYEALLDVNKILSGIDVQVSTSMDVSKPRAKSQLDDL</sequence>
<feature type="region of interest" description="Disordered" evidence="1">
    <location>
        <begin position="1"/>
        <end position="35"/>
    </location>
</feature>
<organism evidence="2 3">
    <name type="scientific">Streptomyces tubbatahanensis</name>
    <dbReference type="NCBI Taxonomy" id="2923272"/>
    <lineage>
        <taxon>Bacteria</taxon>
        <taxon>Bacillati</taxon>
        <taxon>Actinomycetota</taxon>
        <taxon>Actinomycetes</taxon>
        <taxon>Kitasatosporales</taxon>
        <taxon>Streptomycetaceae</taxon>
        <taxon>Streptomyces</taxon>
    </lineage>
</organism>
<evidence type="ECO:0000313" key="3">
    <source>
        <dbReference type="Proteomes" id="UP001202244"/>
    </source>
</evidence>
<gene>
    <name evidence="2" type="ORF">MMF93_11830</name>
</gene>
<dbReference type="Proteomes" id="UP001202244">
    <property type="component" value="Chromosome"/>
</dbReference>
<dbReference type="EMBL" id="CP093846">
    <property type="protein sequence ID" value="UNS97123.1"/>
    <property type="molecule type" value="Genomic_DNA"/>
</dbReference>
<proteinExistence type="predicted"/>
<evidence type="ECO:0000313" key="2">
    <source>
        <dbReference type="EMBL" id="UNS97123.1"/>
    </source>
</evidence>
<dbReference type="RefSeq" id="WP_242751283.1">
    <property type="nucleotide sequence ID" value="NZ_CP093846.1"/>
</dbReference>
<feature type="compositionally biased region" description="Basic and acidic residues" evidence="1">
    <location>
        <begin position="23"/>
        <end position="34"/>
    </location>
</feature>
<evidence type="ECO:0000256" key="1">
    <source>
        <dbReference type="SAM" id="MobiDB-lite"/>
    </source>
</evidence>
<protein>
    <recommendedName>
        <fullName evidence="4">Transposase</fullName>
    </recommendedName>
</protein>
<accession>A0ABY3XRP2</accession>
<name>A0ABY3XRP2_9ACTN</name>
<evidence type="ECO:0008006" key="4">
    <source>
        <dbReference type="Google" id="ProtNLM"/>
    </source>
</evidence>
<keyword evidence="3" id="KW-1185">Reference proteome</keyword>
<reference evidence="2 3" key="1">
    <citation type="journal article" date="2023" name="Microbiol. Spectr.">
        <title>Synergy between Genome Mining, Metabolomics, and Bioinformatics Uncovers Antibacterial Chlorinated Carbazole Alkaloids and Their Biosynthetic Gene Cluster from Streptomyces tubbatahanensis sp. nov., a Novel Actinomycete Isolated from Sulu Sea, Philippines.</title>
        <authorList>
            <person name="Tenebro C.P."/>
            <person name="Trono D.J.V.L."/>
            <person name="Balida L.A.P."/>
            <person name="Bayog L.K.A."/>
            <person name="Bruna J.R."/>
            <person name="Sabido E.M."/>
            <person name="Caspe D.P.C."/>
            <person name="de Los Santos E.L.C."/>
            <person name="Saludes J.P."/>
            <person name="Dalisay D.S."/>
        </authorList>
    </citation>
    <scope>NUCLEOTIDE SEQUENCE [LARGE SCALE GENOMIC DNA]</scope>
    <source>
        <strain evidence="2 3">DSD3025</strain>
    </source>
</reference>